<dbReference type="AlphaFoldDB" id="A0A9X2BNB6"/>
<evidence type="ECO:0000313" key="3">
    <source>
        <dbReference type="EMBL" id="MCK6265763.1"/>
    </source>
</evidence>
<evidence type="ECO:0000256" key="2">
    <source>
        <dbReference type="SAM" id="Phobius"/>
    </source>
</evidence>
<reference evidence="3" key="1">
    <citation type="submission" date="2021-11" db="EMBL/GenBank/DDBJ databases">
        <title>Vibrio ZSDE26 sp. nov. and Vibrio ZSDZ34 sp. nov., isolated from coastal seawater in Qingdao.</title>
        <authorList>
            <person name="Zhang P."/>
        </authorList>
    </citation>
    <scope>NUCLEOTIDE SEQUENCE</scope>
    <source>
        <strain evidence="3">ZSDE26</strain>
    </source>
</reference>
<dbReference type="InterPro" id="IPR009867">
    <property type="entry name" value="DUF1422"/>
</dbReference>
<evidence type="ECO:0000313" key="4">
    <source>
        <dbReference type="Proteomes" id="UP001139559"/>
    </source>
</evidence>
<protein>
    <submittedName>
        <fullName evidence="3">YijD family membrane protein</fullName>
    </submittedName>
</protein>
<dbReference type="Pfam" id="PF07226">
    <property type="entry name" value="DUF1422"/>
    <property type="match status" value="1"/>
</dbReference>
<sequence>MSNTENVSNSENKVDQDFEPENNTNAAHDINIDKGSERKTLLLALVAGMCGDSLLSWITISSVSFSIFPIIALVLSVQALYQEYLRSPVSEDIPLVGLACFFVGGFGHSAFIKAQHPDAGSNFIAIIIVMALMLWIGKKLGFIGKEK</sequence>
<proteinExistence type="predicted"/>
<evidence type="ECO:0000256" key="1">
    <source>
        <dbReference type="SAM" id="MobiDB-lite"/>
    </source>
</evidence>
<comment type="caution">
    <text evidence="3">The sequence shown here is derived from an EMBL/GenBank/DDBJ whole genome shotgun (WGS) entry which is preliminary data.</text>
</comment>
<dbReference type="RefSeq" id="WP_248010826.1">
    <property type="nucleotide sequence ID" value="NZ_JAJHVV010000019.1"/>
</dbReference>
<gene>
    <name evidence="3" type="ORF">KP803_21110</name>
</gene>
<feature type="transmembrane region" description="Helical" evidence="2">
    <location>
        <begin position="119"/>
        <end position="137"/>
    </location>
</feature>
<dbReference type="Proteomes" id="UP001139559">
    <property type="component" value="Unassembled WGS sequence"/>
</dbReference>
<organism evidence="3 4">
    <name type="scientific">Vibrio amylolyticus</name>
    <dbReference type="NCBI Taxonomy" id="2847292"/>
    <lineage>
        <taxon>Bacteria</taxon>
        <taxon>Pseudomonadati</taxon>
        <taxon>Pseudomonadota</taxon>
        <taxon>Gammaproteobacteria</taxon>
        <taxon>Vibrionales</taxon>
        <taxon>Vibrionaceae</taxon>
        <taxon>Vibrio</taxon>
    </lineage>
</organism>
<keyword evidence="2" id="KW-0812">Transmembrane</keyword>
<feature type="compositionally biased region" description="Polar residues" evidence="1">
    <location>
        <begin position="1"/>
        <end position="11"/>
    </location>
</feature>
<keyword evidence="2" id="KW-1133">Transmembrane helix</keyword>
<keyword evidence="2" id="KW-0472">Membrane</keyword>
<feature type="transmembrane region" description="Helical" evidence="2">
    <location>
        <begin position="64"/>
        <end position="81"/>
    </location>
</feature>
<feature type="transmembrane region" description="Helical" evidence="2">
    <location>
        <begin position="93"/>
        <end position="113"/>
    </location>
</feature>
<accession>A0A9X2BNB6</accession>
<feature type="region of interest" description="Disordered" evidence="1">
    <location>
        <begin position="1"/>
        <end position="30"/>
    </location>
</feature>
<name>A0A9X2BNB6_9VIBR</name>
<keyword evidence="4" id="KW-1185">Reference proteome</keyword>
<dbReference type="NCBIfam" id="NF008278">
    <property type="entry name" value="PRK11056.1"/>
    <property type="match status" value="1"/>
</dbReference>
<dbReference type="EMBL" id="JAJHVV010000019">
    <property type="protein sequence ID" value="MCK6265763.1"/>
    <property type="molecule type" value="Genomic_DNA"/>
</dbReference>